<dbReference type="EMBL" id="KV878888">
    <property type="protein sequence ID" value="OJJ89387.1"/>
    <property type="molecule type" value="Genomic_DNA"/>
</dbReference>
<dbReference type="RefSeq" id="XP_022406049.1">
    <property type="nucleotide sequence ID" value="XM_022541990.1"/>
</dbReference>
<dbReference type="OrthoDB" id="3000060at2759"/>
<dbReference type="STRING" id="1160497.A0A1L9VZX2"/>
<protein>
    <submittedName>
        <fullName evidence="1">Uncharacterized protein</fullName>
    </submittedName>
</protein>
<accession>A0A1L9VZX2</accession>
<dbReference type="GeneID" id="34458251"/>
<name>A0A1L9VZX2_ASPGL</name>
<dbReference type="VEuPathDB" id="FungiDB:ASPGLDRAFT_1489944"/>
<sequence length="131" mass="14983">MRKLRVLIEFYGEKLTNFSLPKYLVQTYQEYAHGDPRSERRVVLDASILPEIQNVHNIRVVEDKVLLGRFVKTIEEQAHDEDAHRWFSVVYLTTLPFTASGDSGTPVYAVGVSIPLDIHLGSFLSLETLCY</sequence>
<proteinExistence type="predicted"/>
<gene>
    <name evidence="1" type="ORF">ASPGLDRAFT_1489944</name>
</gene>
<evidence type="ECO:0000313" key="1">
    <source>
        <dbReference type="EMBL" id="OJJ89387.1"/>
    </source>
</evidence>
<organism evidence="1 2">
    <name type="scientific">Aspergillus glaucus CBS 516.65</name>
    <dbReference type="NCBI Taxonomy" id="1160497"/>
    <lineage>
        <taxon>Eukaryota</taxon>
        <taxon>Fungi</taxon>
        <taxon>Dikarya</taxon>
        <taxon>Ascomycota</taxon>
        <taxon>Pezizomycotina</taxon>
        <taxon>Eurotiomycetes</taxon>
        <taxon>Eurotiomycetidae</taxon>
        <taxon>Eurotiales</taxon>
        <taxon>Aspergillaceae</taxon>
        <taxon>Aspergillus</taxon>
        <taxon>Aspergillus subgen. Aspergillus</taxon>
    </lineage>
</organism>
<reference evidence="2" key="1">
    <citation type="journal article" date="2017" name="Genome Biol.">
        <title>Comparative genomics reveals high biological diversity and specific adaptations in the industrially and medically important fungal genus Aspergillus.</title>
        <authorList>
            <person name="de Vries R.P."/>
            <person name="Riley R."/>
            <person name="Wiebenga A."/>
            <person name="Aguilar-Osorio G."/>
            <person name="Amillis S."/>
            <person name="Uchima C.A."/>
            <person name="Anderluh G."/>
            <person name="Asadollahi M."/>
            <person name="Askin M."/>
            <person name="Barry K."/>
            <person name="Battaglia E."/>
            <person name="Bayram O."/>
            <person name="Benocci T."/>
            <person name="Braus-Stromeyer S.A."/>
            <person name="Caldana C."/>
            <person name="Canovas D."/>
            <person name="Cerqueira G.C."/>
            <person name="Chen F."/>
            <person name="Chen W."/>
            <person name="Choi C."/>
            <person name="Clum A."/>
            <person name="Dos Santos R.A."/>
            <person name="Damasio A.R."/>
            <person name="Diallinas G."/>
            <person name="Emri T."/>
            <person name="Fekete E."/>
            <person name="Flipphi M."/>
            <person name="Freyberg S."/>
            <person name="Gallo A."/>
            <person name="Gournas C."/>
            <person name="Habgood R."/>
            <person name="Hainaut M."/>
            <person name="Harispe M.L."/>
            <person name="Henrissat B."/>
            <person name="Hilden K.S."/>
            <person name="Hope R."/>
            <person name="Hossain A."/>
            <person name="Karabika E."/>
            <person name="Karaffa L."/>
            <person name="Karanyi Z."/>
            <person name="Krasevec N."/>
            <person name="Kuo A."/>
            <person name="Kusch H."/>
            <person name="LaButti K."/>
            <person name="Lagendijk E.L."/>
            <person name="Lapidus A."/>
            <person name="Levasseur A."/>
            <person name="Lindquist E."/>
            <person name="Lipzen A."/>
            <person name="Logrieco A.F."/>
            <person name="MacCabe A."/>
            <person name="Maekelae M.R."/>
            <person name="Malavazi I."/>
            <person name="Melin P."/>
            <person name="Meyer V."/>
            <person name="Mielnichuk N."/>
            <person name="Miskei M."/>
            <person name="Molnar A.P."/>
            <person name="Mule G."/>
            <person name="Ngan C.Y."/>
            <person name="Orejas M."/>
            <person name="Orosz E."/>
            <person name="Ouedraogo J.P."/>
            <person name="Overkamp K.M."/>
            <person name="Park H.-S."/>
            <person name="Perrone G."/>
            <person name="Piumi F."/>
            <person name="Punt P.J."/>
            <person name="Ram A.F."/>
            <person name="Ramon A."/>
            <person name="Rauscher S."/>
            <person name="Record E."/>
            <person name="Riano-Pachon D.M."/>
            <person name="Robert V."/>
            <person name="Roehrig J."/>
            <person name="Ruller R."/>
            <person name="Salamov A."/>
            <person name="Salih N.S."/>
            <person name="Samson R.A."/>
            <person name="Sandor E."/>
            <person name="Sanguinetti M."/>
            <person name="Schuetze T."/>
            <person name="Sepcic K."/>
            <person name="Shelest E."/>
            <person name="Sherlock G."/>
            <person name="Sophianopoulou V."/>
            <person name="Squina F.M."/>
            <person name="Sun H."/>
            <person name="Susca A."/>
            <person name="Todd R.B."/>
            <person name="Tsang A."/>
            <person name="Unkles S.E."/>
            <person name="van de Wiele N."/>
            <person name="van Rossen-Uffink D."/>
            <person name="Oliveira J.V."/>
            <person name="Vesth T.C."/>
            <person name="Visser J."/>
            <person name="Yu J.-H."/>
            <person name="Zhou M."/>
            <person name="Andersen M.R."/>
            <person name="Archer D.B."/>
            <person name="Baker S.E."/>
            <person name="Benoit I."/>
            <person name="Brakhage A.A."/>
            <person name="Braus G.H."/>
            <person name="Fischer R."/>
            <person name="Frisvad J.C."/>
            <person name="Goldman G.H."/>
            <person name="Houbraken J."/>
            <person name="Oakley B."/>
            <person name="Pocsi I."/>
            <person name="Scazzocchio C."/>
            <person name="Seiboth B."/>
            <person name="vanKuyk P.A."/>
            <person name="Wortman J."/>
            <person name="Dyer P.S."/>
            <person name="Grigoriev I.V."/>
        </authorList>
    </citation>
    <scope>NUCLEOTIDE SEQUENCE [LARGE SCALE GENOMIC DNA]</scope>
    <source>
        <strain evidence="2">CBS 516.65</strain>
    </source>
</reference>
<evidence type="ECO:0000313" key="2">
    <source>
        <dbReference type="Proteomes" id="UP000184300"/>
    </source>
</evidence>
<dbReference type="Proteomes" id="UP000184300">
    <property type="component" value="Unassembled WGS sequence"/>
</dbReference>
<keyword evidence="2" id="KW-1185">Reference proteome</keyword>
<dbReference type="AlphaFoldDB" id="A0A1L9VZX2"/>